<keyword evidence="1" id="KW-0812">Transmembrane</keyword>
<organism evidence="2 3">
    <name type="scientific">Sphingomonas jatrophae</name>
    <dbReference type="NCBI Taxonomy" id="1166337"/>
    <lineage>
        <taxon>Bacteria</taxon>
        <taxon>Pseudomonadati</taxon>
        <taxon>Pseudomonadota</taxon>
        <taxon>Alphaproteobacteria</taxon>
        <taxon>Sphingomonadales</taxon>
        <taxon>Sphingomonadaceae</taxon>
        <taxon>Sphingomonas</taxon>
    </lineage>
</organism>
<dbReference type="OrthoDB" id="186343at2"/>
<evidence type="ECO:0000313" key="3">
    <source>
        <dbReference type="Proteomes" id="UP000198824"/>
    </source>
</evidence>
<keyword evidence="1" id="KW-1133">Transmembrane helix</keyword>
<accession>A0A1I6JFV5</accession>
<keyword evidence="3" id="KW-1185">Reference proteome</keyword>
<dbReference type="AlphaFoldDB" id="A0A1I6JFV5"/>
<dbReference type="STRING" id="1166337.SAMN05192580_0221"/>
<dbReference type="RefSeq" id="WP_131819144.1">
    <property type="nucleotide sequence ID" value="NZ_FOZG01000001.1"/>
</dbReference>
<name>A0A1I6JFV5_9SPHN</name>
<gene>
    <name evidence="2" type="ORF">SAMN05192580_0221</name>
</gene>
<proteinExistence type="predicted"/>
<feature type="transmembrane region" description="Helical" evidence="1">
    <location>
        <begin position="277"/>
        <end position="303"/>
    </location>
</feature>
<reference evidence="2 3" key="1">
    <citation type="submission" date="2016-10" db="EMBL/GenBank/DDBJ databases">
        <authorList>
            <person name="de Groot N.N."/>
        </authorList>
    </citation>
    <scope>NUCLEOTIDE SEQUENCE [LARGE SCALE GENOMIC DNA]</scope>
    <source>
        <strain evidence="2 3">S5-249</strain>
    </source>
</reference>
<keyword evidence="1" id="KW-0472">Membrane</keyword>
<protein>
    <submittedName>
        <fullName evidence="2">Uncharacterized protein</fullName>
    </submittedName>
</protein>
<evidence type="ECO:0000256" key="1">
    <source>
        <dbReference type="SAM" id="Phobius"/>
    </source>
</evidence>
<dbReference type="Proteomes" id="UP000198824">
    <property type="component" value="Unassembled WGS sequence"/>
</dbReference>
<evidence type="ECO:0000313" key="2">
    <source>
        <dbReference type="EMBL" id="SFR77855.1"/>
    </source>
</evidence>
<sequence>MTAIRRLAGWVLRRSILFVALVAALLIYRATRPSFESLAGLRESAAAMAAGGPALEGFARDIAARAEAESLAYHRLGREALDTRIAAAEQARAPLASACGADLPALLTRGAAGVIDNRRKCLTTAALTREIETLVALRTSLDARRPGEPLADALRRHAATMRVAAAIVRDAQARLATLNGDYVPNLLQRREIALQRARITGALAAHRAAARDARALIATQQGIAAARRRAAAISGEALARYRTLAKVRAKALSDNLLQRASAWAETNRLRSVAVQAAGAFLLIVATPYLIRLFCFFVVAPLAARRPAIRLMERGASITLPGPSAPSVGVRLATGEELMVRQDYLQTSSHAGTKRTRWLLDPRHPLTSLAAGLAFLTRIRGDGELTTVSAVRDPFAEVLLLDLPAGAALVLHPRALAAVAQPIDQPLRVETRWRLGSLHAWLTLQLRYVLFHGPVRLVVKGGRGVRVEQAEAGRVFGQEQLVGFSADLAYSVTRAETFWPYFLGREPLLKDRVAAGGGILVAEEAPLAGRRGGEVRHGIEGLIDAVLTMFGL</sequence>
<dbReference type="EMBL" id="FOZG01000001">
    <property type="protein sequence ID" value="SFR77855.1"/>
    <property type="molecule type" value="Genomic_DNA"/>
</dbReference>